<evidence type="ECO:0000313" key="1">
    <source>
        <dbReference type="EMBL" id="QLJ52224.1"/>
    </source>
</evidence>
<protein>
    <submittedName>
        <fullName evidence="1">Uncharacterized protein</fullName>
    </submittedName>
</protein>
<dbReference type="EMBL" id="CP058998">
    <property type="protein sequence ID" value="QLJ52224.1"/>
    <property type="molecule type" value="Genomic_DNA"/>
</dbReference>
<gene>
    <name evidence="1" type="ORF">Sv326_0049</name>
</gene>
<dbReference type="KEGG" id="flt:Sv326_0049"/>
<reference evidence="2" key="1">
    <citation type="submission" date="2020-07" db="EMBL/GenBank/DDBJ databases">
        <title>Metabolic diversity and evolutionary history of the archaeal phylum ###Micrarchaeota### uncovered from a freshwater lake metagenome.</title>
        <authorList>
            <person name="Kadnikov V.V."/>
            <person name="Savvichev A.S."/>
            <person name="Mardanov A.V."/>
            <person name="Beletsky A.V."/>
            <person name="Chupakov A.V."/>
            <person name="Kokryatskaya N.M."/>
            <person name="Pimenov N.V."/>
            <person name="Ravin N.V."/>
        </authorList>
    </citation>
    <scope>NUCLEOTIDE SEQUENCE [LARGE SCALE GENOMIC DNA]</scope>
</reference>
<sequence length="67" mass="8531">MRSFEEEEELLRRHWEHMKDAQLEEEELEYNAADDEYGEDWDDELWEEETELWIEEEEIEKKRPKKE</sequence>
<organism evidence="1 2">
    <name type="scientific">Fermentimicrarchaeum limneticum</name>
    <dbReference type="NCBI Taxonomy" id="2795018"/>
    <lineage>
        <taxon>Archaea</taxon>
        <taxon>Candidatus Micrarchaeota</taxon>
        <taxon>Candidatus Fermentimicrarchaeales</taxon>
        <taxon>Candidatus Fermentimicrarchaeaceae</taxon>
        <taxon>Candidatus Fermentimicrarchaeum</taxon>
    </lineage>
</organism>
<dbReference type="AlphaFoldDB" id="A0A7D6BUD4"/>
<dbReference type="Proteomes" id="UP000510821">
    <property type="component" value="Chromosome"/>
</dbReference>
<evidence type="ECO:0000313" key="2">
    <source>
        <dbReference type="Proteomes" id="UP000510821"/>
    </source>
</evidence>
<proteinExistence type="predicted"/>
<name>A0A7D6BUD4_FERL1</name>
<accession>A0A7D6BUD4</accession>